<organism evidence="8 9">
    <name type="scientific">Araneus ventricosus</name>
    <name type="common">Orbweaver spider</name>
    <name type="synonym">Epeira ventricosa</name>
    <dbReference type="NCBI Taxonomy" id="182803"/>
    <lineage>
        <taxon>Eukaryota</taxon>
        <taxon>Metazoa</taxon>
        <taxon>Ecdysozoa</taxon>
        <taxon>Arthropoda</taxon>
        <taxon>Chelicerata</taxon>
        <taxon>Arachnida</taxon>
        <taxon>Araneae</taxon>
        <taxon>Araneomorphae</taxon>
        <taxon>Entelegynae</taxon>
        <taxon>Araneoidea</taxon>
        <taxon>Araneidae</taxon>
        <taxon>Araneus</taxon>
    </lineage>
</organism>
<reference evidence="8 9" key="1">
    <citation type="journal article" date="2019" name="Sci. Rep.">
        <title>Orb-weaving spider Araneus ventricosus genome elucidates the spidroin gene catalogue.</title>
        <authorList>
            <person name="Kono N."/>
            <person name="Nakamura H."/>
            <person name="Ohtoshi R."/>
            <person name="Moran D.A.P."/>
            <person name="Shinohara A."/>
            <person name="Yoshida Y."/>
            <person name="Fujiwara M."/>
            <person name="Mori M."/>
            <person name="Tomita M."/>
            <person name="Arakawa K."/>
        </authorList>
    </citation>
    <scope>NUCLEOTIDE SEQUENCE [LARGE SCALE GENOMIC DNA]</scope>
</reference>
<evidence type="ECO:0000256" key="6">
    <source>
        <dbReference type="SAM" id="Coils"/>
    </source>
</evidence>
<dbReference type="InterPro" id="IPR052224">
    <property type="entry name" value="THAP_domain_protein"/>
</dbReference>
<feature type="coiled-coil region" evidence="6">
    <location>
        <begin position="132"/>
        <end position="166"/>
    </location>
</feature>
<dbReference type="SUPFAM" id="SSF57716">
    <property type="entry name" value="Glucocorticoid receptor-like (DNA-binding domain)"/>
    <property type="match status" value="1"/>
</dbReference>
<keyword evidence="4 5" id="KW-0238">DNA-binding</keyword>
<dbReference type="AlphaFoldDB" id="A0A4Y2EF71"/>
<dbReference type="Pfam" id="PF05485">
    <property type="entry name" value="THAP"/>
    <property type="match status" value="1"/>
</dbReference>
<accession>A0A4Y2EF71</accession>
<evidence type="ECO:0000256" key="4">
    <source>
        <dbReference type="ARBA" id="ARBA00023125"/>
    </source>
</evidence>
<gene>
    <name evidence="8" type="ORF">AVEN_59896_1</name>
</gene>
<evidence type="ECO:0000256" key="2">
    <source>
        <dbReference type="ARBA" id="ARBA00022771"/>
    </source>
</evidence>
<dbReference type="GO" id="GO:0008270">
    <property type="term" value="F:zinc ion binding"/>
    <property type="evidence" value="ECO:0007669"/>
    <property type="project" value="UniProtKB-KW"/>
</dbReference>
<dbReference type="InterPro" id="IPR006612">
    <property type="entry name" value="THAP_Znf"/>
</dbReference>
<evidence type="ECO:0000256" key="1">
    <source>
        <dbReference type="ARBA" id="ARBA00022723"/>
    </source>
</evidence>
<dbReference type="GO" id="GO:0003677">
    <property type="term" value="F:DNA binding"/>
    <property type="evidence" value="ECO:0007669"/>
    <property type="project" value="UniProtKB-UniRule"/>
</dbReference>
<dbReference type="Proteomes" id="UP000499080">
    <property type="component" value="Unassembled WGS sequence"/>
</dbReference>
<protein>
    <recommendedName>
        <fullName evidence="7">THAP-type domain-containing protein</fullName>
    </recommendedName>
</protein>
<feature type="domain" description="THAP-type" evidence="7">
    <location>
        <begin position="1"/>
        <end position="79"/>
    </location>
</feature>
<evidence type="ECO:0000259" key="7">
    <source>
        <dbReference type="PROSITE" id="PS50950"/>
    </source>
</evidence>
<keyword evidence="9" id="KW-1185">Reference proteome</keyword>
<dbReference type="EMBL" id="BGPR01000585">
    <property type="protein sequence ID" value="GBM27437.1"/>
    <property type="molecule type" value="Genomic_DNA"/>
</dbReference>
<evidence type="ECO:0000313" key="9">
    <source>
        <dbReference type="Proteomes" id="UP000499080"/>
    </source>
</evidence>
<dbReference type="Gene3D" id="6.20.210.20">
    <property type="entry name" value="THAP domain"/>
    <property type="match status" value="1"/>
</dbReference>
<name>A0A4Y2EF71_ARAVE</name>
<dbReference type="PROSITE" id="PS50950">
    <property type="entry name" value="ZF_THAP"/>
    <property type="match status" value="1"/>
</dbReference>
<keyword evidence="3" id="KW-0862">Zinc</keyword>
<dbReference type="SMART" id="SM00692">
    <property type="entry name" value="DM3"/>
    <property type="match status" value="1"/>
</dbReference>
<proteinExistence type="predicted"/>
<dbReference type="InterPro" id="IPR038441">
    <property type="entry name" value="THAP_Znf_sf"/>
</dbReference>
<dbReference type="SMART" id="SM00980">
    <property type="entry name" value="THAP"/>
    <property type="match status" value="1"/>
</dbReference>
<dbReference type="PANTHER" id="PTHR46927">
    <property type="entry name" value="AGAP005574-PA"/>
    <property type="match status" value="1"/>
</dbReference>
<evidence type="ECO:0000256" key="3">
    <source>
        <dbReference type="ARBA" id="ARBA00022833"/>
    </source>
</evidence>
<sequence length="336" mass="39319">MSCCVPNCLSNKRCDRDFSYHAFPSNPTLRKNWEKAIFGDDFSMNLRYALVCSKHFISSDFRMNKMRKILRRNAVPTAHIPIRKQLGLVEKKLKLLNQNVEIKPDSGEFEANDLTHYKNDYYSNAVSYGLKITHLKNTLKAKTKQLKRLEESVVTLSKKLEYYEKNVVLQNMKRMIKFHEDEQGDTRTSFLLNQVKNFNKAKPHWPENILHESAILHAECPSGYKAVVERNILQLPSEMTLQRYLKYITSRANMSDETQQKSEEETCITNIESVFCSTVSEHKRNDKQFNKNIIKITFPVYSNKDTENVDSWYTEEAILPKKISNEPNLNAEIRNY</sequence>
<dbReference type="OrthoDB" id="6428047at2759"/>
<evidence type="ECO:0000313" key="8">
    <source>
        <dbReference type="EMBL" id="GBM27437.1"/>
    </source>
</evidence>
<keyword evidence="1" id="KW-0479">Metal-binding</keyword>
<comment type="caution">
    <text evidence="8">The sequence shown here is derived from an EMBL/GenBank/DDBJ whole genome shotgun (WGS) entry which is preliminary data.</text>
</comment>
<dbReference type="PANTHER" id="PTHR46927:SF3">
    <property type="entry name" value="THAP-TYPE DOMAIN-CONTAINING PROTEIN"/>
    <property type="match status" value="1"/>
</dbReference>
<evidence type="ECO:0000256" key="5">
    <source>
        <dbReference type="PROSITE-ProRule" id="PRU00309"/>
    </source>
</evidence>
<keyword evidence="6" id="KW-0175">Coiled coil</keyword>
<keyword evidence="2 5" id="KW-0863">Zinc-finger</keyword>